<keyword evidence="5 7" id="KW-0687">Ribonucleoprotein</keyword>
<dbReference type="Pfam" id="PF01479">
    <property type="entry name" value="S4"/>
    <property type="match status" value="1"/>
</dbReference>
<accession>V5WJS7</accession>
<evidence type="ECO:0000256" key="2">
    <source>
        <dbReference type="ARBA" id="ARBA00022730"/>
    </source>
</evidence>
<dbReference type="CDD" id="cd00165">
    <property type="entry name" value="S4"/>
    <property type="match status" value="1"/>
</dbReference>
<dbReference type="PATRIC" id="fig|1307761.3.peg.2478"/>
<dbReference type="SUPFAM" id="SSF55174">
    <property type="entry name" value="Alpha-L RNA-binding motif"/>
    <property type="match status" value="1"/>
</dbReference>
<dbReference type="OrthoDB" id="9803672at2"/>
<dbReference type="HAMAP" id="MF_01306_B">
    <property type="entry name" value="Ribosomal_uS4_B"/>
    <property type="match status" value="1"/>
</dbReference>
<evidence type="ECO:0000256" key="9">
    <source>
        <dbReference type="SAM" id="MobiDB-lite"/>
    </source>
</evidence>
<dbReference type="Gene3D" id="1.10.1050.10">
    <property type="entry name" value="Ribosomal Protein S4 Delta 41, Chain A, domain 1"/>
    <property type="match status" value="1"/>
</dbReference>
<organism evidence="12 13">
    <name type="scientific">Salinispira pacifica</name>
    <dbReference type="NCBI Taxonomy" id="1307761"/>
    <lineage>
        <taxon>Bacteria</taxon>
        <taxon>Pseudomonadati</taxon>
        <taxon>Spirochaetota</taxon>
        <taxon>Spirochaetia</taxon>
        <taxon>Spirochaetales</taxon>
        <taxon>Spirochaetaceae</taxon>
        <taxon>Salinispira</taxon>
    </lineage>
</organism>
<dbReference type="GO" id="GO:0019843">
    <property type="term" value="F:rRNA binding"/>
    <property type="evidence" value="ECO:0007669"/>
    <property type="project" value="UniProtKB-UniRule"/>
</dbReference>
<comment type="function">
    <text evidence="7">One of the primary rRNA binding proteins, it binds directly to 16S rRNA where it nucleates assembly of the body of the 30S subunit.</text>
</comment>
<dbReference type="InterPro" id="IPR002942">
    <property type="entry name" value="S4_RNA-bd"/>
</dbReference>
<dbReference type="SMART" id="SM00363">
    <property type="entry name" value="S4"/>
    <property type="match status" value="1"/>
</dbReference>
<dbReference type="InterPro" id="IPR005709">
    <property type="entry name" value="Ribosomal_uS4_bac-type"/>
</dbReference>
<sequence>MARNSTARGKIVRRFGLNIYGNPKYDRLLKKKPAPPGEPKKSRPRQSEFGRQLAEKQKVKFAYALSERQFRNIFEKAKRMKGVAGHNMLILLERRLDNVVYRLTMAASRAQARQLVGHGHVYVNGRRLNVPSAQVRPGDVITIKERNSSKELVRNNLAENSGRPVPPWLSLEADELKGSVSVLPTRDMIPTIAEEQLIVEFYSK</sequence>
<evidence type="ECO:0000313" key="12">
    <source>
        <dbReference type="EMBL" id="AHC15839.1"/>
    </source>
</evidence>
<dbReference type="Pfam" id="PF00163">
    <property type="entry name" value="Ribosomal_S4"/>
    <property type="match status" value="1"/>
</dbReference>
<keyword evidence="3 7" id="KW-0694">RNA-binding</keyword>
<dbReference type="PROSITE" id="PS50889">
    <property type="entry name" value="S4"/>
    <property type="match status" value="1"/>
</dbReference>
<proteinExistence type="inferred from homology"/>
<dbReference type="InterPro" id="IPR018079">
    <property type="entry name" value="Ribosomal_uS4_CS"/>
</dbReference>
<keyword evidence="4 7" id="KW-0689">Ribosomal protein</keyword>
<evidence type="ECO:0000256" key="1">
    <source>
        <dbReference type="ARBA" id="ARBA00007465"/>
    </source>
</evidence>
<dbReference type="NCBIfam" id="NF003717">
    <property type="entry name" value="PRK05327.1"/>
    <property type="match status" value="1"/>
</dbReference>
<evidence type="ECO:0000256" key="7">
    <source>
        <dbReference type="HAMAP-Rule" id="MF_01306"/>
    </source>
</evidence>
<evidence type="ECO:0000313" key="13">
    <source>
        <dbReference type="Proteomes" id="UP000018680"/>
    </source>
</evidence>
<name>V5WJS7_9SPIO</name>
<dbReference type="PANTHER" id="PTHR11831:SF4">
    <property type="entry name" value="SMALL RIBOSOMAL SUBUNIT PROTEIN US4M"/>
    <property type="match status" value="1"/>
</dbReference>
<comment type="subunit">
    <text evidence="7">Part of the 30S ribosomal subunit. Contacts protein S5. The interaction surface between S4 and S5 is involved in control of translational fidelity.</text>
</comment>
<protein>
    <recommendedName>
        <fullName evidence="6 7">Small ribosomal subunit protein uS4</fullName>
    </recommendedName>
</protein>
<dbReference type="HOGENOM" id="CLU_092403_0_4_12"/>
<dbReference type="FunFam" id="3.10.290.10:FF:000001">
    <property type="entry name" value="30S ribosomal protein S4"/>
    <property type="match status" value="1"/>
</dbReference>
<feature type="domain" description="Small ribosomal subunit protein uS4 N-terminal" evidence="11">
    <location>
        <begin position="3"/>
        <end position="93"/>
    </location>
</feature>
<reference evidence="12 13" key="1">
    <citation type="journal article" date="2015" name="Stand. Genomic Sci.">
        <title>Complete genome sequence and description of Salinispira pacifica gen. nov., sp. nov., a novel spirochaete isolated form a hypersaline microbial mat.</title>
        <authorList>
            <person name="Ben Hania W."/>
            <person name="Joseph M."/>
            <person name="Schumann P."/>
            <person name="Bunk B."/>
            <person name="Fiebig A."/>
            <person name="Sproer C."/>
            <person name="Klenk H.P."/>
            <person name="Fardeau M.L."/>
            <person name="Spring S."/>
        </authorList>
    </citation>
    <scope>NUCLEOTIDE SEQUENCE [LARGE SCALE GENOMIC DNA]</scope>
    <source>
        <strain evidence="12 13">L21-RPul-D2</strain>
    </source>
</reference>
<keyword evidence="13" id="KW-1185">Reference proteome</keyword>
<dbReference type="Proteomes" id="UP000018680">
    <property type="component" value="Chromosome"/>
</dbReference>
<dbReference type="AlphaFoldDB" id="V5WJS7"/>
<dbReference type="GO" id="GO:0003735">
    <property type="term" value="F:structural constituent of ribosome"/>
    <property type="evidence" value="ECO:0007669"/>
    <property type="project" value="InterPro"/>
</dbReference>
<gene>
    <name evidence="7" type="primary">rpsD</name>
    <name evidence="12" type="ORF">L21SP2_2486</name>
</gene>
<evidence type="ECO:0000259" key="10">
    <source>
        <dbReference type="SMART" id="SM00363"/>
    </source>
</evidence>
<dbReference type="EMBL" id="CP006939">
    <property type="protein sequence ID" value="AHC15839.1"/>
    <property type="molecule type" value="Genomic_DNA"/>
</dbReference>
<dbReference type="PROSITE" id="PS00632">
    <property type="entry name" value="RIBOSOMAL_S4"/>
    <property type="match status" value="1"/>
</dbReference>
<evidence type="ECO:0000256" key="5">
    <source>
        <dbReference type="ARBA" id="ARBA00023274"/>
    </source>
</evidence>
<feature type="compositionally biased region" description="Basic and acidic residues" evidence="9">
    <location>
        <begin position="38"/>
        <end position="51"/>
    </location>
</feature>
<keyword evidence="2 7" id="KW-0699">rRNA-binding</keyword>
<dbReference type="PANTHER" id="PTHR11831">
    <property type="entry name" value="30S 40S RIBOSOMAL PROTEIN"/>
    <property type="match status" value="1"/>
</dbReference>
<dbReference type="GO" id="GO:0006412">
    <property type="term" value="P:translation"/>
    <property type="evidence" value="ECO:0007669"/>
    <property type="project" value="UniProtKB-UniRule"/>
</dbReference>
<dbReference type="InterPro" id="IPR022801">
    <property type="entry name" value="Ribosomal_uS4"/>
</dbReference>
<dbReference type="RefSeq" id="WP_024268742.1">
    <property type="nucleotide sequence ID" value="NC_023035.1"/>
</dbReference>
<feature type="domain" description="RNA-binding S4" evidence="10">
    <location>
        <begin position="94"/>
        <end position="158"/>
    </location>
</feature>
<comment type="similarity">
    <text evidence="1 7 8">Belongs to the universal ribosomal protein uS4 family.</text>
</comment>
<feature type="region of interest" description="Disordered" evidence="9">
    <location>
        <begin position="26"/>
        <end position="51"/>
    </location>
</feature>
<dbReference type="GO" id="GO:0042274">
    <property type="term" value="P:ribosomal small subunit biogenesis"/>
    <property type="evidence" value="ECO:0007669"/>
    <property type="project" value="TreeGrafter"/>
</dbReference>
<dbReference type="InterPro" id="IPR001912">
    <property type="entry name" value="Ribosomal_uS4_N"/>
</dbReference>
<evidence type="ECO:0000256" key="6">
    <source>
        <dbReference type="ARBA" id="ARBA00035254"/>
    </source>
</evidence>
<dbReference type="NCBIfam" id="TIGR01017">
    <property type="entry name" value="rpsD_bact"/>
    <property type="match status" value="1"/>
</dbReference>
<evidence type="ECO:0000256" key="8">
    <source>
        <dbReference type="RuleBase" id="RU003699"/>
    </source>
</evidence>
<evidence type="ECO:0000259" key="11">
    <source>
        <dbReference type="SMART" id="SM01390"/>
    </source>
</evidence>
<dbReference type="STRING" id="1307761.L21SP2_2486"/>
<evidence type="ECO:0000256" key="4">
    <source>
        <dbReference type="ARBA" id="ARBA00022980"/>
    </source>
</evidence>
<dbReference type="GO" id="GO:0015935">
    <property type="term" value="C:small ribosomal subunit"/>
    <property type="evidence" value="ECO:0007669"/>
    <property type="project" value="InterPro"/>
</dbReference>
<evidence type="ECO:0000256" key="3">
    <source>
        <dbReference type="ARBA" id="ARBA00022884"/>
    </source>
</evidence>
<comment type="function">
    <text evidence="7">With S5 and S12 plays an important role in translational accuracy.</text>
</comment>
<dbReference type="InterPro" id="IPR036986">
    <property type="entry name" value="S4_RNA-bd_sf"/>
</dbReference>
<dbReference type="SMART" id="SM01390">
    <property type="entry name" value="Ribosomal_S4"/>
    <property type="match status" value="1"/>
</dbReference>
<dbReference type="eggNOG" id="COG0522">
    <property type="taxonomic scope" value="Bacteria"/>
</dbReference>
<dbReference type="Gene3D" id="3.10.290.10">
    <property type="entry name" value="RNA-binding S4 domain"/>
    <property type="match status" value="1"/>
</dbReference>
<dbReference type="KEGG" id="slr:L21SP2_2486"/>